<dbReference type="AlphaFoldDB" id="A0A1P8WHW7"/>
<sequence length="58" mass="6381">MDHVPLTSFNPQPKAQAGLWRWFGDEAVDAVDDQRIGLRELPAQWRAGERPPAPSAAG</sequence>
<dbReference type="KEGG" id="fmr:Fuma_03277"/>
<gene>
    <name evidence="1" type="ORF">Fuma_03277</name>
</gene>
<accession>A0A1P8WHW7</accession>
<dbReference type="EMBL" id="CP017641">
    <property type="protein sequence ID" value="APZ93659.1"/>
    <property type="molecule type" value="Genomic_DNA"/>
</dbReference>
<evidence type="ECO:0000313" key="1">
    <source>
        <dbReference type="EMBL" id="APZ93659.1"/>
    </source>
</evidence>
<proteinExistence type="predicted"/>
<name>A0A1P8WHW7_9PLAN</name>
<dbReference type="STRING" id="1891926.Fuma_03277"/>
<evidence type="ECO:0000313" key="2">
    <source>
        <dbReference type="Proteomes" id="UP000187735"/>
    </source>
</evidence>
<dbReference type="Proteomes" id="UP000187735">
    <property type="component" value="Chromosome"/>
</dbReference>
<keyword evidence="2" id="KW-1185">Reference proteome</keyword>
<reference evidence="1 2" key="1">
    <citation type="journal article" date="2016" name="Front. Microbiol.">
        <title>Fuerstia marisgermanicae gen. nov., sp. nov., an Unusual Member of the Phylum Planctomycetes from the German Wadden Sea.</title>
        <authorList>
            <person name="Kohn T."/>
            <person name="Heuer A."/>
            <person name="Jogler M."/>
            <person name="Vollmers J."/>
            <person name="Boedeker C."/>
            <person name="Bunk B."/>
            <person name="Rast P."/>
            <person name="Borchert D."/>
            <person name="Glockner I."/>
            <person name="Freese H.M."/>
            <person name="Klenk H.P."/>
            <person name="Overmann J."/>
            <person name="Kaster A.K."/>
            <person name="Rohde M."/>
            <person name="Wiegand S."/>
            <person name="Jogler C."/>
        </authorList>
    </citation>
    <scope>NUCLEOTIDE SEQUENCE [LARGE SCALE GENOMIC DNA]</scope>
    <source>
        <strain evidence="1 2">NH11</strain>
    </source>
</reference>
<organism evidence="1 2">
    <name type="scientific">Fuerstiella marisgermanici</name>
    <dbReference type="NCBI Taxonomy" id="1891926"/>
    <lineage>
        <taxon>Bacteria</taxon>
        <taxon>Pseudomonadati</taxon>
        <taxon>Planctomycetota</taxon>
        <taxon>Planctomycetia</taxon>
        <taxon>Planctomycetales</taxon>
        <taxon>Planctomycetaceae</taxon>
        <taxon>Fuerstiella</taxon>
    </lineage>
</organism>
<protein>
    <submittedName>
        <fullName evidence="1">Uncharacterized protein</fullName>
    </submittedName>
</protein>